<dbReference type="AlphaFoldDB" id="A0A4U1MEV5"/>
<protein>
    <submittedName>
        <fullName evidence="1">Uncharacterized protein</fullName>
    </submittedName>
</protein>
<reference evidence="1 2" key="1">
    <citation type="submission" date="2019-04" db="EMBL/GenBank/DDBJ databases">
        <title>Genome sequence of Bacillus hwajinpoensis strain Y2.</title>
        <authorList>
            <person name="Fair J.L."/>
            <person name="Maclea K.S."/>
        </authorList>
    </citation>
    <scope>NUCLEOTIDE SEQUENCE [LARGE SCALE GENOMIC DNA]</scope>
    <source>
        <strain evidence="1 2">Y2</strain>
    </source>
</reference>
<dbReference type="Proteomes" id="UP000310541">
    <property type="component" value="Unassembled WGS sequence"/>
</dbReference>
<dbReference type="Pfam" id="PF21820">
    <property type="entry name" value="DUF6886"/>
    <property type="match status" value="1"/>
</dbReference>
<organism evidence="1 2">
    <name type="scientific">Guptibacillus hwajinpoensis</name>
    <dbReference type="NCBI Taxonomy" id="208199"/>
    <lineage>
        <taxon>Bacteria</taxon>
        <taxon>Bacillati</taxon>
        <taxon>Bacillota</taxon>
        <taxon>Bacilli</taxon>
        <taxon>Bacillales</taxon>
        <taxon>Guptibacillaceae</taxon>
        <taxon>Guptibacillus</taxon>
    </lineage>
</organism>
<dbReference type="OrthoDB" id="156685at2"/>
<evidence type="ECO:0000313" key="2">
    <source>
        <dbReference type="Proteomes" id="UP000310541"/>
    </source>
</evidence>
<name>A0A4U1MEV5_9BACL</name>
<dbReference type="InterPro" id="IPR049253">
    <property type="entry name" value="DUF6886"/>
</dbReference>
<gene>
    <name evidence="1" type="ORF">FBF83_15345</name>
</gene>
<accession>A0A4U1MEV5</accession>
<comment type="caution">
    <text evidence="1">The sequence shown here is derived from an EMBL/GenBank/DDBJ whole genome shotgun (WGS) entry which is preliminary data.</text>
</comment>
<dbReference type="RefSeq" id="WP_136948027.1">
    <property type="nucleotide sequence ID" value="NZ_SWFM01000004.1"/>
</dbReference>
<proteinExistence type="predicted"/>
<evidence type="ECO:0000313" key="1">
    <source>
        <dbReference type="EMBL" id="TKD69363.1"/>
    </source>
</evidence>
<dbReference type="EMBL" id="SWFM01000004">
    <property type="protein sequence ID" value="TKD69363.1"/>
    <property type="molecule type" value="Genomic_DNA"/>
</dbReference>
<sequence length="175" mass="20606">MRLYHVSEEDHIELFKPRSPTRMDLDQTKKFVWAINDKCLPNFLTPRNCPRVCYHVGPNTSESDKQTYLSAKSSSHMIVIENKWFETMKNTNLTLYEFDTRQFTLQDDNAGYYISETTQIPIAKFEVIDLFQALSSRNVELRVVNNLWDISDEIQQTSFKWSMCRMGFAQGREDV</sequence>